<organism evidence="5 6">
    <name type="scientific">Phaseolus angularis</name>
    <name type="common">Azuki bean</name>
    <name type="synonym">Vigna angularis</name>
    <dbReference type="NCBI Taxonomy" id="3914"/>
    <lineage>
        <taxon>Eukaryota</taxon>
        <taxon>Viridiplantae</taxon>
        <taxon>Streptophyta</taxon>
        <taxon>Embryophyta</taxon>
        <taxon>Tracheophyta</taxon>
        <taxon>Spermatophyta</taxon>
        <taxon>Magnoliopsida</taxon>
        <taxon>eudicotyledons</taxon>
        <taxon>Gunneridae</taxon>
        <taxon>Pentapetalae</taxon>
        <taxon>rosids</taxon>
        <taxon>fabids</taxon>
        <taxon>Fabales</taxon>
        <taxon>Fabaceae</taxon>
        <taxon>Papilionoideae</taxon>
        <taxon>50 kb inversion clade</taxon>
        <taxon>NPAAA clade</taxon>
        <taxon>indigoferoid/millettioid clade</taxon>
        <taxon>Phaseoleae</taxon>
        <taxon>Vigna</taxon>
    </lineage>
</organism>
<name>A0A8T0L4P3_PHAAN</name>
<feature type="domain" description="Fe2OG dioxygenase" evidence="4">
    <location>
        <begin position="15"/>
        <end position="105"/>
    </location>
</feature>
<evidence type="ECO:0000313" key="5">
    <source>
        <dbReference type="EMBL" id="KAG2404955.1"/>
    </source>
</evidence>
<keyword evidence="3" id="KW-0408">Iron</keyword>
<keyword evidence="2" id="KW-0847">Vitamin C</keyword>
<evidence type="ECO:0000313" key="6">
    <source>
        <dbReference type="Proteomes" id="UP000743370"/>
    </source>
</evidence>
<evidence type="ECO:0000256" key="2">
    <source>
        <dbReference type="ARBA" id="ARBA00022896"/>
    </source>
</evidence>
<protein>
    <submittedName>
        <fullName evidence="5">Protein SRG1-like protein</fullName>
    </submittedName>
</protein>
<dbReference type="AlphaFoldDB" id="A0A8T0L4P3"/>
<dbReference type="Gene3D" id="2.60.120.330">
    <property type="entry name" value="B-lactam Antibiotic, Isopenicillin N Synthase, Chain"/>
    <property type="match status" value="1"/>
</dbReference>
<comment type="caution">
    <text evidence="5">The sequence shown here is derived from an EMBL/GenBank/DDBJ whole genome shotgun (WGS) entry which is preliminary data.</text>
</comment>
<evidence type="ECO:0000256" key="1">
    <source>
        <dbReference type="ARBA" id="ARBA00022723"/>
    </source>
</evidence>
<dbReference type="PANTHER" id="PTHR47991">
    <property type="entry name" value="OXOGLUTARATE/IRON-DEPENDENT DIOXYGENASE"/>
    <property type="match status" value="1"/>
</dbReference>
<dbReference type="GO" id="GO:0046872">
    <property type="term" value="F:metal ion binding"/>
    <property type="evidence" value="ECO:0007669"/>
    <property type="project" value="UniProtKB-KW"/>
</dbReference>
<dbReference type="EMBL" id="JABFOF010000002">
    <property type="protein sequence ID" value="KAG2404955.1"/>
    <property type="molecule type" value="Genomic_DNA"/>
</dbReference>
<accession>A0A8T0L4P3</accession>
<dbReference type="InterPro" id="IPR027443">
    <property type="entry name" value="IPNS-like_sf"/>
</dbReference>
<dbReference type="PROSITE" id="PS51471">
    <property type="entry name" value="FE2OG_OXY"/>
    <property type="match status" value="1"/>
</dbReference>
<dbReference type="InterPro" id="IPR044861">
    <property type="entry name" value="IPNS-like_FE2OG_OXY"/>
</dbReference>
<sequence length="105" mass="11679">MGMQKHVFLGLHEESLEGFRVNYYPPCNTPEQVLGLSPHSDTSTIALLMQDDDINGLEIRHQQGWVPVTPISNALVVNVGDVIQVLNDLFMSSQKILTNGKYKSV</sequence>
<gene>
    <name evidence="5" type="ORF">HKW66_Vig0042100</name>
</gene>
<dbReference type="SUPFAM" id="SSF51197">
    <property type="entry name" value="Clavaminate synthase-like"/>
    <property type="match status" value="1"/>
</dbReference>
<dbReference type="Proteomes" id="UP000743370">
    <property type="component" value="Unassembled WGS sequence"/>
</dbReference>
<dbReference type="InterPro" id="IPR050295">
    <property type="entry name" value="Plant_2OG-oxidoreductases"/>
</dbReference>
<evidence type="ECO:0000256" key="3">
    <source>
        <dbReference type="ARBA" id="ARBA00023004"/>
    </source>
</evidence>
<dbReference type="GO" id="GO:0031418">
    <property type="term" value="F:L-ascorbic acid binding"/>
    <property type="evidence" value="ECO:0007669"/>
    <property type="project" value="UniProtKB-KW"/>
</dbReference>
<dbReference type="Pfam" id="PF03171">
    <property type="entry name" value="2OG-FeII_Oxy"/>
    <property type="match status" value="1"/>
</dbReference>
<evidence type="ECO:0000259" key="4">
    <source>
        <dbReference type="PROSITE" id="PS51471"/>
    </source>
</evidence>
<dbReference type="InterPro" id="IPR005123">
    <property type="entry name" value="Oxoglu/Fe-dep_dioxygenase_dom"/>
</dbReference>
<reference evidence="5 6" key="1">
    <citation type="submission" date="2020-05" db="EMBL/GenBank/DDBJ databases">
        <title>Vigna angularis (adzuki bean) Var. LongXiaoDou No. 4 denovo assembly.</title>
        <authorList>
            <person name="Xiang H."/>
        </authorList>
    </citation>
    <scope>NUCLEOTIDE SEQUENCE [LARGE SCALE GENOMIC DNA]</scope>
    <source>
        <tissue evidence="5">Leaf</tissue>
    </source>
</reference>
<keyword evidence="1" id="KW-0479">Metal-binding</keyword>
<proteinExistence type="predicted"/>